<feature type="compositionally biased region" description="Basic and acidic residues" evidence="1">
    <location>
        <begin position="250"/>
        <end position="260"/>
    </location>
</feature>
<feature type="compositionally biased region" description="Low complexity" evidence="1">
    <location>
        <begin position="226"/>
        <end position="242"/>
    </location>
</feature>
<gene>
    <name evidence="3" type="ORF">FOL47_006521</name>
</gene>
<dbReference type="EMBL" id="JAAPAO010000364">
    <property type="protein sequence ID" value="KAF4661845.1"/>
    <property type="molecule type" value="Genomic_DNA"/>
</dbReference>
<feature type="compositionally biased region" description="Polar residues" evidence="1">
    <location>
        <begin position="17"/>
        <end position="36"/>
    </location>
</feature>
<organism evidence="3 4">
    <name type="scientific">Perkinsus chesapeaki</name>
    <name type="common">Clam parasite</name>
    <name type="synonym">Perkinsus andrewsi</name>
    <dbReference type="NCBI Taxonomy" id="330153"/>
    <lineage>
        <taxon>Eukaryota</taxon>
        <taxon>Sar</taxon>
        <taxon>Alveolata</taxon>
        <taxon>Perkinsozoa</taxon>
        <taxon>Perkinsea</taxon>
        <taxon>Perkinsida</taxon>
        <taxon>Perkinsidae</taxon>
        <taxon>Perkinsus</taxon>
    </lineage>
</organism>
<feature type="region of interest" description="Disordered" evidence="1">
    <location>
        <begin position="82"/>
        <end position="114"/>
    </location>
</feature>
<feature type="compositionally biased region" description="Basic residues" evidence="1">
    <location>
        <begin position="272"/>
        <end position="282"/>
    </location>
</feature>
<feature type="region of interest" description="Disordered" evidence="1">
    <location>
        <begin position="1"/>
        <end position="36"/>
    </location>
</feature>
<feature type="region of interest" description="Disordered" evidence="1">
    <location>
        <begin position="219"/>
        <end position="367"/>
    </location>
</feature>
<feature type="compositionally biased region" description="Polar residues" evidence="1">
    <location>
        <begin position="1"/>
        <end position="10"/>
    </location>
</feature>
<feature type="compositionally biased region" description="Low complexity" evidence="1">
    <location>
        <begin position="300"/>
        <end position="311"/>
    </location>
</feature>
<sequence>MASQLQTPSNAFGGGTTSLFDSDKPNNNSIDSQQQQPARWYRYWNEQYNRYFYWQESNSISTWDLPPDGDTVVDYTTKEVVSGPDSTTTAASAAMSPDVWRSATPEQNANQQTYDMPSNQDILDRYDATAASATAALFGPGPTSSSAASVDFDVLARGGGSLQGGAGMPSFDNSVGDSLSWLQKSVSPVAQQQQPNSSSINSQVVDSLFPSLVRTTLDEIDGGGLRQRQQQQQPSGGMFGMSADGYQQAELDREYEERLTEAPLPCEAAQHKQSKKDKKMGRMPKATKPIKLIGGGGPSAWGASPGPSASSMTPRGRERPNSGNAESNAEDELANEMAAHGIVLKKAKMKSHKSGRQQPKAIPVGRK</sequence>
<evidence type="ECO:0000313" key="3">
    <source>
        <dbReference type="EMBL" id="KAF4661845.1"/>
    </source>
</evidence>
<dbReference type="Proteomes" id="UP000591131">
    <property type="component" value="Unassembled WGS sequence"/>
</dbReference>
<feature type="compositionally biased region" description="Polar residues" evidence="1">
    <location>
        <begin position="104"/>
        <end position="114"/>
    </location>
</feature>
<proteinExistence type="predicted"/>
<dbReference type="OrthoDB" id="443964at2759"/>
<comment type="caution">
    <text evidence="3">The sequence shown here is derived from an EMBL/GenBank/DDBJ whole genome shotgun (WGS) entry which is preliminary data.</text>
</comment>
<feature type="domain" description="WW" evidence="2">
    <location>
        <begin position="34"/>
        <end position="68"/>
    </location>
</feature>
<dbReference type="InterPro" id="IPR001202">
    <property type="entry name" value="WW_dom"/>
</dbReference>
<evidence type="ECO:0000256" key="1">
    <source>
        <dbReference type="SAM" id="MobiDB-lite"/>
    </source>
</evidence>
<dbReference type="PROSITE" id="PS50020">
    <property type="entry name" value="WW_DOMAIN_2"/>
    <property type="match status" value="1"/>
</dbReference>
<name>A0A7J6LRB7_PERCH</name>
<evidence type="ECO:0000259" key="2">
    <source>
        <dbReference type="PROSITE" id="PS50020"/>
    </source>
</evidence>
<feature type="compositionally biased region" description="Basic residues" evidence="1">
    <location>
        <begin position="343"/>
        <end position="355"/>
    </location>
</feature>
<reference evidence="3 4" key="1">
    <citation type="submission" date="2020-04" db="EMBL/GenBank/DDBJ databases">
        <title>Perkinsus chesapeaki whole genome sequence.</title>
        <authorList>
            <person name="Bogema D.R."/>
        </authorList>
    </citation>
    <scope>NUCLEOTIDE SEQUENCE [LARGE SCALE GENOMIC DNA]</scope>
    <source>
        <strain evidence="3">ATCC PRA-425</strain>
    </source>
</reference>
<feature type="compositionally biased region" description="Low complexity" evidence="1">
    <location>
        <begin position="86"/>
        <end position="96"/>
    </location>
</feature>
<dbReference type="PROSITE" id="PS01159">
    <property type="entry name" value="WW_DOMAIN_1"/>
    <property type="match status" value="1"/>
</dbReference>
<dbReference type="AlphaFoldDB" id="A0A7J6LRB7"/>
<keyword evidence="4" id="KW-1185">Reference proteome</keyword>
<protein>
    <recommendedName>
        <fullName evidence="2">WW domain-containing protein</fullName>
    </recommendedName>
</protein>
<evidence type="ECO:0000313" key="4">
    <source>
        <dbReference type="Proteomes" id="UP000591131"/>
    </source>
</evidence>
<accession>A0A7J6LRB7</accession>